<accession>A0ABV3LNJ8</accession>
<name>A0ABV3LNJ8_9ACTN</name>
<organism evidence="3 4">
    <name type="scientific">Streptomyces huasconensis</name>
    <dbReference type="NCBI Taxonomy" id="1854574"/>
    <lineage>
        <taxon>Bacteria</taxon>
        <taxon>Bacillati</taxon>
        <taxon>Actinomycetota</taxon>
        <taxon>Actinomycetes</taxon>
        <taxon>Kitasatosporales</taxon>
        <taxon>Streptomycetaceae</taxon>
        <taxon>Streptomyces</taxon>
    </lineage>
</organism>
<evidence type="ECO:0000313" key="4">
    <source>
        <dbReference type="Proteomes" id="UP001553843"/>
    </source>
</evidence>
<reference evidence="3 4" key="1">
    <citation type="submission" date="2024-06" db="EMBL/GenBank/DDBJ databases">
        <title>The Natural Products Discovery Center: Release of the First 8490 Sequenced Strains for Exploring Actinobacteria Biosynthetic Diversity.</title>
        <authorList>
            <person name="Kalkreuter E."/>
            <person name="Kautsar S.A."/>
            <person name="Yang D."/>
            <person name="Bader C.D."/>
            <person name="Teijaro C.N."/>
            <person name="Fluegel L."/>
            <person name="Davis C.M."/>
            <person name="Simpson J.R."/>
            <person name="Lauterbach L."/>
            <person name="Steele A.D."/>
            <person name="Gui C."/>
            <person name="Meng S."/>
            <person name="Li G."/>
            <person name="Viehrig K."/>
            <person name="Ye F."/>
            <person name="Su P."/>
            <person name="Kiefer A.F."/>
            <person name="Nichols A."/>
            <person name="Cepeda A.J."/>
            <person name="Yan W."/>
            <person name="Fan B."/>
            <person name="Jiang Y."/>
            <person name="Adhikari A."/>
            <person name="Zheng C.-J."/>
            <person name="Schuster L."/>
            <person name="Cowan T.M."/>
            <person name="Smanski M.J."/>
            <person name="Chevrette M.G."/>
            <person name="De Carvalho L.P.S."/>
            <person name="Shen B."/>
        </authorList>
    </citation>
    <scope>NUCLEOTIDE SEQUENCE [LARGE SCALE GENOMIC DNA]</scope>
    <source>
        <strain evidence="3 4">NPDC047833</strain>
    </source>
</reference>
<evidence type="ECO:0000313" key="3">
    <source>
        <dbReference type="EMBL" id="MEW2361017.1"/>
    </source>
</evidence>
<comment type="caution">
    <text evidence="3">The sequence shown here is derived from an EMBL/GenBank/DDBJ whole genome shotgun (WGS) entry which is preliminary data.</text>
</comment>
<dbReference type="Proteomes" id="UP001553843">
    <property type="component" value="Unassembled WGS sequence"/>
</dbReference>
<dbReference type="EMBL" id="JBEYRS010000001">
    <property type="protein sequence ID" value="MEW2361017.1"/>
    <property type="molecule type" value="Genomic_DNA"/>
</dbReference>
<dbReference type="InterPro" id="IPR002477">
    <property type="entry name" value="Peptidoglycan-bd-like"/>
</dbReference>
<dbReference type="InterPro" id="IPR036365">
    <property type="entry name" value="PGBD-like_sf"/>
</dbReference>
<dbReference type="RefSeq" id="WP_359776406.1">
    <property type="nucleotide sequence ID" value="NZ_JBEYRR010000003.1"/>
</dbReference>
<dbReference type="Pfam" id="PF01471">
    <property type="entry name" value="PG_binding_1"/>
    <property type="match status" value="1"/>
</dbReference>
<feature type="domain" description="Peptidoglycan binding-like" evidence="2">
    <location>
        <begin position="64"/>
        <end position="123"/>
    </location>
</feature>
<keyword evidence="4" id="KW-1185">Reference proteome</keyword>
<evidence type="ECO:0000259" key="2">
    <source>
        <dbReference type="Pfam" id="PF01471"/>
    </source>
</evidence>
<dbReference type="InterPro" id="IPR036366">
    <property type="entry name" value="PGBDSf"/>
</dbReference>
<dbReference type="Gene3D" id="1.10.101.10">
    <property type="entry name" value="PGBD-like superfamily/PGBD"/>
    <property type="match status" value="1"/>
</dbReference>
<dbReference type="SUPFAM" id="SSF47090">
    <property type="entry name" value="PGBD-like"/>
    <property type="match status" value="1"/>
</dbReference>
<evidence type="ECO:0000256" key="1">
    <source>
        <dbReference type="SAM" id="SignalP"/>
    </source>
</evidence>
<proteinExistence type="predicted"/>
<protein>
    <submittedName>
        <fullName evidence="3">Peptidoglycan-binding domain-containing protein</fullName>
    </submittedName>
</protein>
<feature type="signal peptide" evidence="1">
    <location>
        <begin position="1"/>
        <end position="30"/>
    </location>
</feature>
<gene>
    <name evidence="3" type="ORF">AB0887_03435</name>
</gene>
<sequence length="126" mass="13357">MITRKRLALATATVALGSGLALGPAAGAFATAPQAAPARAAAEYSCANELYSGTAITKAGSPKKQVAEVQCLLKLFHGYSSLKADGLYGNKTHKAVYSFQKKKFPNKPSEWDGIVGKKTWAKLRAW</sequence>
<keyword evidence="1" id="KW-0732">Signal</keyword>
<feature type="chain" id="PRO_5045886488" evidence="1">
    <location>
        <begin position="31"/>
        <end position="126"/>
    </location>
</feature>